<evidence type="ECO:0000256" key="8">
    <source>
        <dbReference type="ARBA" id="ARBA00023295"/>
    </source>
</evidence>
<dbReference type="Proteomes" id="UP000475214">
    <property type="component" value="Unassembled WGS sequence"/>
</dbReference>
<dbReference type="CDD" id="cd05297">
    <property type="entry name" value="GH4_alpha_glucosidase_galactosidase"/>
    <property type="match status" value="1"/>
</dbReference>
<protein>
    <submittedName>
        <fullName evidence="14">Alpha-galactosidase</fullName>
        <ecNumber evidence="14">3.2.1.22</ecNumber>
    </submittedName>
</protein>
<evidence type="ECO:0000256" key="7">
    <source>
        <dbReference type="ARBA" id="ARBA00023277"/>
    </source>
</evidence>
<comment type="cofactor">
    <cofactor evidence="1">
        <name>Mn(2+)</name>
        <dbReference type="ChEBI" id="CHEBI:29035"/>
    </cofactor>
</comment>
<evidence type="ECO:0000313" key="14">
    <source>
        <dbReference type="EMBL" id="NEE03058.1"/>
    </source>
</evidence>
<dbReference type="GO" id="GO:0004557">
    <property type="term" value="F:alpha-galactosidase activity"/>
    <property type="evidence" value="ECO:0007669"/>
    <property type="project" value="UniProtKB-EC"/>
</dbReference>
<evidence type="ECO:0000256" key="4">
    <source>
        <dbReference type="ARBA" id="ARBA00022801"/>
    </source>
</evidence>
<dbReference type="EC" id="3.2.1.22" evidence="14"/>
<dbReference type="GO" id="GO:0016616">
    <property type="term" value="F:oxidoreductase activity, acting on the CH-OH group of donors, NAD or NADP as acceptor"/>
    <property type="evidence" value="ECO:0007669"/>
    <property type="project" value="InterPro"/>
</dbReference>
<accession>A0A6L9SEP6</accession>
<dbReference type="InterPro" id="IPR001088">
    <property type="entry name" value="Glyco_hydro_4"/>
</dbReference>
<dbReference type="SUPFAM" id="SSF51735">
    <property type="entry name" value="NAD(P)-binding Rossmann-fold domains"/>
    <property type="match status" value="1"/>
</dbReference>
<sequence length="460" mass="49981">MSYSGKITIIGAGGFVFPFRLIGDLVSFPALRSSTLCLMDVDADRLSRTATAARELVAHHGFDADVVETTDRREALRGADFVIITFQVGGVESYRHDVEIPRRYGIDQPVGDTVGPGGVFRFLRSVEAYTAIAADARELCPDAQFINYANPMAMATAFLNAQGLNTVGLCHSVQGTTRMLARTLDVPYDEVSYLSAGINHQAWILEFRRGDEDLYPRLRETMRARHLRGRGAAGLASDDGDHSEAAEAASTYEGGNEQVRTTIMDAFGYFQTESSHHASEYLPYFRKNPELVREYIPQRWDYYEICASHDEQGDIDEQLAKLKEHLAPSVEYGASIVNSSVTGVPSVVYGNVPNRAGIISNLPADACVEVPCLVDANGVQPTAVGALPPQLAAVNRTNIGVQTLAVRAALSGNREHVYHAVMLDPLTGALLTVDQIQQMTDELLTAHADLLPAALKPDAA</sequence>
<feature type="binding site" evidence="10">
    <location>
        <position position="170"/>
    </location>
    <ligand>
        <name>Mn(2+)</name>
        <dbReference type="ChEBI" id="CHEBI:29035"/>
    </ligand>
</feature>
<evidence type="ECO:0000256" key="3">
    <source>
        <dbReference type="ARBA" id="ARBA00022723"/>
    </source>
</evidence>
<comment type="caution">
    <text evidence="14">The sequence shown here is derived from an EMBL/GenBank/DDBJ whole genome shotgun (WGS) entry which is preliminary data.</text>
</comment>
<dbReference type="InterPro" id="IPR036291">
    <property type="entry name" value="NAD(P)-bd_dom_sf"/>
</dbReference>
<proteinExistence type="inferred from homology"/>
<keyword evidence="7" id="KW-0119">Carbohydrate metabolism</keyword>
<keyword evidence="6 10" id="KW-0464">Manganese</keyword>
<dbReference type="AlphaFoldDB" id="A0A6L9SEP6"/>
<dbReference type="Pfam" id="PF11975">
    <property type="entry name" value="Glyco_hydro_4C"/>
    <property type="match status" value="1"/>
</dbReference>
<dbReference type="PANTHER" id="PTHR32092">
    <property type="entry name" value="6-PHOSPHO-BETA-GLUCOSIDASE-RELATED"/>
    <property type="match status" value="1"/>
</dbReference>
<dbReference type="Pfam" id="PF02056">
    <property type="entry name" value="Glyco_hydro_4"/>
    <property type="match status" value="1"/>
</dbReference>
<evidence type="ECO:0000256" key="6">
    <source>
        <dbReference type="ARBA" id="ARBA00023211"/>
    </source>
</evidence>
<dbReference type="EMBL" id="JAAGOA010000019">
    <property type="protein sequence ID" value="NEE03058.1"/>
    <property type="molecule type" value="Genomic_DNA"/>
</dbReference>
<keyword evidence="8 12" id="KW-0326">Glycosidase</keyword>
<evidence type="ECO:0000256" key="9">
    <source>
        <dbReference type="PIRSR" id="PIRSR601088-2"/>
    </source>
</evidence>
<evidence type="ECO:0000256" key="10">
    <source>
        <dbReference type="PIRSR" id="PIRSR601088-3"/>
    </source>
</evidence>
<dbReference type="PANTHER" id="PTHR32092:SF6">
    <property type="entry name" value="ALPHA-GALACTOSIDASE"/>
    <property type="match status" value="1"/>
</dbReference>
<gene>
    <name evidence="14" type="primary">melA</name>
    <name evidence="14" type="ORF">G1H10_23110</name>
</gene>
<evidence type="ECO:0000259" key="13">
    <source>
        <dbReference type="Pfam" id="PF11975"/>
    </source>
</evidence>
<feature type="site" description="Increases basicity of active site Tyr" evidence="11">
    <location>
        <position position="112"/>
    </location>
</feature>
<evidence type="ECO:0000256" key="2">
    <source>
        <dbReference type="ARBA" id="ARBA00010141"/>
    </source>
</evidence>
<comment type="similarity">
    <text evidence="2 12">Belongs to the glycosyl hydrolase 4 family.</text>
</comment>
<dbReference type="Gene3D" id="3.90.1820.10">
    <property type="entry name" value="AglA-like glucosidase"/>
    <property type="match status" value="1"/>
</dbReference>
<keyword evidence="15" id="KW-1185">Reference proteome</keyword>
<evidence type="ECO:0000256" key="11">
    <source>
        <dbReference type="PIRSR" id="PIRSR601088-4"/>
    </source>
</evidence>
<keyword evidence="3 10" id="KW-0479">Metal-binding</keyword>
<evidence type="ECO:0000256" key="1">
    <source>
        <dbReference type="ARBA" id="ARBA00001936"/>
    </source>
</evidence>
<dbReference type="GO" id="GO:0046872">
    <property type="term" value="F:metal ion binding"/>
    <property type="evidence" value="ECO:0007669"/>
    <property type="project" value="UniProtKB-KW"/>
</dbReference>
<organism evidence="14 15">
    <name type="scientific">Phytoactinopolyspora halotolerans</name>
    <dbReference type="NCBI Taxonomy" id="1981512"/>
    <lineage>
        <taxon>Bacteria</taxon>
        <taxon>Bacillati</taxon>
        <taxon>Actinomycetota</taxon>
        <taxon>Actinomycetes</taxon>
        <taxon>Jiangellales</taxon>
        <taxon>Jiangellaceae</taxon>
        <taxon>Phytoactinopolyspora</taxon>
    </lineage>
</organism>
<evidence type="ECO:0000313" key="15">
    <source>
        <dbReference type="Proteomes" id="UP000475214"/>
    </source>
</evidence>
<feature type="binding site" evidence="9">
    <location>
        <position position="150"/>
    </location>
    <ligand>
        <name>substrate</name>
    </ligand>
</feature>
<keyword evidence="10" id="KW-0533">Nickel</keyword>
<keyword evidence="5 12" id="KW-0520">NAD</keyword>
<evidence type="ECO:0000256" key="5">
    <source>
        <dbReference type="ARBA" id="ARBA00023027"/>
    </source>
</evidence>
<dbReference type="SUPFAM" id="SSF56327">
    <property type="entry name" value="LDH C-terminal domain-like"/>
    <property type="match status" value="1"/>
</dbReference>
<comment type="cofactor">
    <cofactor evidence="12">
        <name>NAD(+)</name>
        <dbReference type="ChEBI" id="CHEBI:57540"/>
    </cofactor>
    <text evidence="12">Binds 1 NAD(+) per subunit.</text>
</comment>
<dbReference type="InterPro" id="IPR022616">
    <property type="entry name" value="Glyco_hydro_4_C"/>
</dbReference>
<dbReference type="NCBIfam" id="NF011657">
    <property type="entry name" value="PRK15076.1"/>
    <property type="match status" value="1"/>
</dbReference>
<keyword evidence="4 12" id="KW-0378">Hydrolase</keyword>
<keyword evidence="10" id="KW-0408">Iron</keyword>
<name>A0A6L9SEP6_9ACTN</name>
<evidence type="ECO:0000256" key="12">
    <source>
        <dbReference type="RuleBase" id="RU361152"/>
    </source>
</evidence>
<feature type="domain" description="Glycosyl hydrolase family 4 C-terminal" evidence="13">
    <location>
        <begin position="196"/>
        <end position="427"/>
    </location>
</feature>
<reference evidence="14 15" key="1">
    <citation type="submission" date="2020-02" db="EMBL/GenBank/DDBJ databases">
        <authorList>
            <person name="Li X.-J."/>
            <person name="Han X.-M."/>
        </authorList>
    </citation>
    <scope>NUCLEOTIDE SEQUENCE [LARGE SCALE GENOMIC DNA]</scope>
    <source>
        <strain evidence="14 15">CCTCC AB 2017055</strain>
    </source>
</reference>
<dbReference type="PRINTS" id="PR00732">
    <property type="entry name" value="GLHYDRLASE4"/>
</dbReference>
<feature type="binding site" evidence="10">
    <location>
        <position position="200"/>
    </location>
    <ligand>
        <name>Mn(2+)</name>
        <dbReference type="ChEBI" id="CHEBI:29035"/>
    </ligand>
</feature>
<dbReference type="InterPro" id="IPR015955">
    <property type="entry name" value="Lactate_DH/Glyco_Ohase_4_C"/>
</dbReference>
<dbReference type="InterPro" id="IPR053715">
    <property type="entry name" value="GH4_Enzyme_sf"/>
</dbReference>
<dbReference type="RefSeq" id="WP_163742222.1">
    <property type="nucleotide sequence ID" value="NZ_JAAGOA010000019.1"/>
</dbReference>
<keyword evidence="10" id="KW-0170">Cobalt</keyword>
<dbReference type="GO" id="GO:0005975">
    <property type="term" value="P:carbohydrate metabolic process"/>
    <property type="evidence" value="ECO:0007669"/>
    <property type="project" value="InterPro"/>
</dbReference>